<dbReference type="PROSITE" id="PS01124">
    <property type="entry name" value="HTH_ARAC_FAMILY_2"/>
    <property type="match status" value="1"/>
</dbReference>
<reference evidence="8 9" key="1">
    <citation type="submission" date="2020-05" db="EMBL/GenBank/DDBJ databases">
        <title>Distinct polysaccharide utilization as determinants for interspecies competition between intestinal Prevotella spp.</title>
        <authorList>
            <person name="Galvez E.J.C."/>
            <person name="Iljazovic A."/>
            <person name="Strowig T."/>
        </authorList>
    </citation>
    <scope>NUCLEOTIDE SEQUENCE [LARGE SCALE GENOMIC DNA]</scope>
    <source>
        <strain evidence="8 9">PCHR</strain>
    </source>
</reference>
<dbReference type="EMBL" id="JABKKJ010000011">
    <property type="protein sequence ID" value="NPE25378.1"/>
    <property type="molecule type" value="Genomic_DNA"/>
</dbReference>
<keyword evidence="9" id="KW-1185">Reference proteome</keyword>
<feature type="compositionally biased region" description="Polar residues" evidence="5">
    <location>
        <begin position="999"/>
        <end position="1008"/>
    </location>
</feature>
<dbReference type="SMART" id="SM00342">
    <property type="entry name" value="HTH_ARAC"/>
    <property type="match status" value="1"/>
</dbReference>
<dbReference type="PANTHER" id="PTHR43547:SF2">
    <property type="entry name" value="HYBRID SIGNAL TRANSDUCTION HISTIDINE KINASE C"/>
    <property type="match status" value="1"/>
</dbReference>
<keyword evidence="3" id="KW-0238">DNA-binding</keyword>
<protein>
    <submittedName>
        <fullName evidence="8">Helix-turn-helix domain-containing protein</fullName>
    </submittedName>
</protein>
<dbReference type="InterPro" id="IPR013783">
    <property type="entry name" value="Ig-like_fold"/>
</dbReference>
<dbReference type="InterPro" id="IPR009057">
    <property type="entry name" value="Homeodomain-like_sf"/>
</dbReference>
<feature type="transmembrane region" description="Helical" evidence="6">
    <location>
        <begin position="836"/>
        <end position="860"/>
    </location>
</feature>
<evidence type="ECO:0000256" key="1">
    <source>
        <dbReference type="ARBA" id="ARBA00022553"/>
    </source>
</evidence>
<accession>A0ABX2B284</accession>
<dbReference type="Pfam" id="PF07495">
    <property type="entry name" value="Y_Y_Y"/>
    <property type="match status" value="1"/>
</dbReference>
<dbReference type="PRINTS" id="PR00032">
    <property type="entry name" value="HTHARAC"/>
</dbReference>
<dbReference type="InterPro" id="IPR018060">
    <property type="entry name" value="HTH_AraC"/>
</dbReference>
<keyword evidence="6" id="KW-1133">Transmembrane helix</keyword>
<dbReference type="RefSeq" id="WP_172344845.1">
    <property type="nucleotide sequence ID" value="NZ_CATJFF010000049.1"/>
</dbReference>
<keyword evidence="2" id="KW-0805">Transcription regulation</keyword>
<evidence type="ECO:0000256" key="4">
    <source>
        <dbReference type="ARBA" id="ARBA00023163"/>
    </source>
</evidence>
<evidence type="ECO:0000313" key="8">
    <source>
        <dbReference type="EMBL" id="NPE25378.1"/>
    </source>
</evidence>
<keyword evidence="6" id="KW-0472">Membrane</keyword>
<comment type="caution">
    <text evidence="8">The sequence shown here is derived from an EMBL/GenBank/DDBJ whole genome shotgun (WGS) entry which is preliminary data.</text>
</comment>
<dbReference type="SUPFAM" id="SSF63829">
    <property type="entry name" value="Calcium-dependent phosphotriesterase"/>
    <property type="match status" value="1"/>
</dbReference>
<gene>
    <name evidence="8" type="ORF">HPS54_07630</name>
</gene>
<dbReference type="Gene3D" id="2.60.40.10">
    <property type="entry name" value="Immunoglobulins"/>
    <property type="match status" value="1"/>
</dbReference>
<evidence type="ECO:0000259" key="7">
    <source>
        <dbReference type="PROSITE" id="PS01124"/>
    </source>
</evidence>
<feature type="region of interest" description="Disordered" evidence="5">
    <location>
        <begin position="986"/>
        <end position="1016"/>
    </location>
</feature>
<feature type="domain" description="HTH araC/xylS-type" evidence="7">
    <location>
        <begin position="894"/>
        <end position="993"/>
    </location>
</feature>
<evidence type="ECO:0000256" key="5">
    <source>
        <dbReference type="SAM" id="MobiDB-lite"/>
    </source>
</evidence>
<dbReference type="InterPro" id="IPR011123">
    <property type="entry name" value="Y_Y_Y"/>
</dbReference>
<name>A0ABX2B284_9BACT</name>
<dbReference type="InterPro" id="IPR020449">
    <property type="entry name" value="Tscrpt_reg_AraC-type_HTH"/>
</dbReference>
<dbReference type="PROSITE" id="PS00041">
    <property type="entry name" value="HTH_ARAC_FAMILY_1"/>
    <property type="match status" value="1"/>
</dbReference>
<evidence type="ECO:0000256" key="3">
    <source>
        <dbReference type="ARBA" id="ARBA00023125"/>
    </source>
</evidence>
<dbReference type="InterPro" id="IPR015943">
    <property type="entry name" value="WD40/YVTN_repeat-like_dom_sf"/>
</dbReference>
<dbReference type="InterPro" id="IPR018062">
    <property type="entry name" value="HTH_AraC-typ_CS"/>
</dbReference>
<dbReference type="Proteomes" id="UP000820977">
    <property type="component" value="Unassembled WGS sequence"/>
</dbReference>
<dbReference type="SUPFAM" id="SSF46689">
    <property type="entry name" value="Homeodomain-like"/>
    <property type="match status" value="1"/>
</dbReference>
<dbReference type="Pfam" id="PF12833">
    <property type="entry name" value="HTH_18"/>
    <property type="match status" value="1"/>
</dbReference>
<dbReference type="Gene3D" id="1.10.10.60">
    <property type="entry name" value="Homeodomain-like"/>
    <property type="match status" value="2"/>
</dbReference>
<keyword evidence="1" id="KW-0597">Phosphoprotein</keyword>
<dbReference type="Gene3D" id="2.130.10.10">
    <property type="entry name" value="YVTN repeat-like/Quinoprotein amine dehydrogenase"/>
    <property type="match status" value="3"/>
</dbReference>
<dbReference type="Pfam" id="PF07494">
    <property type="entry name" value="Reg_prop"/>
    <property type="match status" value="4"/>
</dbReference>
<dbReference type="InterPro" id="IPR011047">
    <property type="entry name" value="Quinoprotein_ADH-like_sf"/>
</dbReference>
<keyword evidence="6" id="KW-0812">Transmembrane</keyword>
<dbReference type="PANTHER" id="PTHR43547">
    <property type="entry name" value="TWO-COMPONENT HISTIDINE KINASE"/>
    <property type="match status" value="1"/>
</dbReference>
<sequence length="1016" mass="115710">MKKTAIIIITSILAMTAINEIHALDLKAKLSHYSTKDGLASNAISDIITDKYGYIWLATYNGLCRYDGYSFYNYSTGLRSNISDFHNRILQIHTDPEGNIWMRMYDNRVFVLDRRTDKIISAFQGINGGYNFITTHKITVAPNGDVYVIVDNNGLYRIKLKNSKFIRKNYPLVNINVNSVVCDNSGNVWLATDNGIMQLDNKTGKISNRCFGGEDITAATCKENKLYAGTMSGKILCLDNKRQRKLIKQLDEKHVSSIYADNNGLLWFSTEKQGVSRLNPATGDVKDFTQIVTIPDIDLNGGMFCEEDGILWARMNHGGFGYYDRQADEIRYFHNNPDNPWNLSNTLTAYLPMPHGVIWMSTIRRGLEKLELFNNQISRYKLEPNATNYDANEIRAILQDKKSGKLFIGSKAGKLYIFDNGKRTVIDKNSEGENIGRIYHLMQDHNGNIWMSTKGNGLYRMTADGNGGYNMKHFCHNEKNRQSISSDNVYCTAEDKKSNIWVATFGGGINMLPGGNDGNGFINANNTVSDIQNKLYRRIRTLAVDNDGLVWAGTSDGIILFNYNAKTKKIGSTQLKQTKNYNGNLGPLESYDIIQIAKAKDGRMWIATNSGGLSRAVQKDKDGGWMFETYSDKNGLPSSEIKSITFDNKGTVWFTTEQTICSFNPEKQQFAIFSSLDGIGDVSCSECAATQLNNGQLFFGTLDGYYLIDRKNFSMPKNEDLKLKITNFYINSEIVSPRLNDFYDYYIPDSNYVKLPSRSSAFAFSFASLSHHLQHRVHYQYMLEGYDDEWHNADATHMASFYDIPAGTYKFKVKAFLLESPDKYEIAEITVKVPPYFWASTVALWIYIILIVLGCGIYFWMRKKRKINLENMKVIKVGPQEVAFKHDDDYEFVKQLLDWLEEHYTDANIKIENMLENSSLSRTSFYNKVKSLTGLSPKELISDFRLKKAIMYLENSNITIQEIAYKTGFNDPVYFTRTFKMKMGMTPTKYREDARSKKPASTNRNTVEASPDEQEQ</sequence>
<evidence type="ECO:0000256" key="6">
    <source>
        <dbReference type="SAM" id="Phobius"/>
    </source>
</evidence>
<organism evidence="8 9">
    <name type="scientific">Xylanibacter caecicola</name>
    <dbReference type="NCBI Taxonomy" id="2736294"/>
    <lineage>
        <taxon>Bacteria</taxon>
        <taxon>Pseudomonadati</taxon>
        <taxon>Bacteroidota</taxon>
        <taxon>Bacteroidia</taxon>
        <taxon>Bacteroidales</taxon>
        <taxon>Prevotellaceae</taxon>
        <taxon>Xylanibacter</taxon>
    </lineage>
</organism>
<dbReference type="InterPro" id="IPR011110">
    <property type="entry name" value="Reg_prop"/>
</dbReference>
<proteinExistence type="predicted"/>
<evidence type="ECO:0000256" key="2">
    <source>
        <dbReference type="ARBA" id="ARBA00023015"/>
    </source>
</evidence>
<evidence type="ECO:0000313" key="9">
    <source>
        <dbReference type="Proteomes" id="UP000820977"/>
    </source>
</evidence>
<dbReference type="SUPFAM" id="SSF50998">
    <property type="entry name" value="Quinoprotein alcohol dehydrogenase-like"/>
    <property type="match status" value="1"/>
</dbReference>
<keyword evidence="4" id="KW-0804">Transcription</keyword>